<dbReference type="InterPro" id="IPR035899">
    <property type="entry name" value="DBL_dom_sf"/>
</dbReference>
<dbReference type="InterPro" id="IPR011993">
    <property type="entry name" value="PH-like_dom_sf"/>
</dbReference>
<feature type="region of interest" description="Disordered" evidence="11">
    <location>
        <begin position="3528"/>
        <end position="3573"/>
    </location>
</feature>
<dbReference type="GO" id="GO:0045989">
    <property type="term" value="P:positive regulation of striated muscle contraction"/>
    <property type="evidence" value="ECO:0007669"/>
    <property type="project" value="UniProtKB-ARBA"/>
</dbReference>
<dbReference type="SUPFAM" id="SSF50044">
    <property type="entry name" value="SH3-domain"/>
    <property type="match status" value="1"/>
</dbReference>
<feature type="domain" description="Ig-like" evidence="16">
    <location>
        <begin position="2367"/>
        <end position="2456"/>
    </location>
</feature>
<dbReference type="InterPro" id="IPR007110">
    <property type="entry name" value="Ig-like_dom"/>
</dbReference>
<dbReference type="Pfam" id="PF00621">
    <property type="entry name" value="RhoGEF"/>
    <property type="match status" value="1"/>
</dbReference>
<dbReference type="SUPFAM" id="SSF48726">
    <property type="entry name" value="Immunoglobulin"/>
    <property type="match status" value="24"/>
</dbReference>
<dbReference type="EMBL" id="CAEY01001580">
    <property type="status" value="NOT_ANNOTATED_CDS"/>
    <property type="molecule type" value="Genomic_DNA"/>
</dbReference>
<evidence type="ECO:0000256" key="3">
    <source>
        <dbReference type="ARBA" id="ARBA00022443"/>
    </source>
</evidence>
<dbReference type="InterPro" id="IPR003961">
    <property type="entry name" value="FN3_dom"/>
</dbReference>
<evidence type="ECO:0000259" key="14">
    <source>
        <dbReference type="PROSITE" id="PS50010"/>
    </source>
</evidence>
<feature type="region of interest" description="Disordered" evidence="11">
    <location>
        <begin position="2352"/>
        <end position="2380"/>
    </location>
</feature>
<dbReference type="FunFam" id="2.60.40.10:FF:000873">
    <property type="entry name" value="Muscle M-line assembly protein unc-89"/>
    <property type="match status" value="1"/>
</dbReference>
<dbReference type="FunFam" id="2.60.40.10:FF:000425">
    <property type="entry name" value="Myosin light chain kinase"/>
    <property type="match status" value="2"/>
</dbReference>
<evidence type="ECO:0000313" key="19">
    <source>
        <dbReference type="Proteomes" id="UP000015104"/>
    </source>
</evidence>
<dbReference type="GO" id="GO:0031672">
    <property type="term" value="C:A band"/>
    <property type="evidence" value="ECO:0007669"/>
    <property type="project" value="UniProtKB-SubCell"/>
</dbReference>
<feature type="domain" description="Ig-like" evidence="16">
    <location>
        <begin position="2064"/>
        <end position="2159"/>
    </location>
</feature>
<keyword evidence="6" id="KW-0547">Nucleotide-binding</keyword>
<dbReference type="Gene3D" id="2.30.29.30">
    <property type="entry name" value="Pleckstrin-homology domain (PH domain)/Phosphotyrosine-binding domain (PTB)"/>
    <property type="match status" value="1"/>
</dbReference>
<dbReference type="PANTHER" id="PTHR47633:SF3">
    <property type="entry name" value="STRIATED MUSCLE PREFERENTIALLY EXPRESSED PROTEIN KINASE"/>
    <property type="match status" value="1"/>
</dbReference>
<dbReference type="Pfam" id="PF00041">
    <property type="entry name" value="fn3"/>
    <property type="match status" value="2"/>
</dbReference>
<dbReference type="EnsemblMetazoa" id="tetur05g03810.1">
    <property type="protein sequence ID" value="tetur05g03810.1"/>
    <property type="gene ID" value="tetur05g03810"/>
</dbReference>
<keyword evidence="9" id="KW-0393">Immunoglobulin domain</keyword>
<feature type="compositionally biased region" description="Basic and acidic residues" evidence="11">
    <location>
        <begin position="3534"/>
        <end position="3545"/>
    </location>
</feature>
<evidence type="ECO:0000256" key="9">
    <source>
        <dbReference type="ARBA" id="ARBA00023319"/>
    </source>
</evidence>
<evidence type="ECO:0000256" key="4">
    <source>
        <dbReference type="ARBA" id="ARBA00022490"/>
    </source>
</evidence>
<dbReference type="InterPro" id="IPR000219">
    <property type="entry name" value="DH_dom"/>
</dbReference>
<feature type="domain" description="PH" evidence="13">
    <location>
        <begin position="598"/>
        <end position="705"/>
    </location>
</feature>
<dbReference type="Pfam" id="PF00069">
    <property type="entry name" value="Pkinase"/>
    <property type="match status" value="2"/>
</dbReference>
<dbReference type="SMART" id="SM00326">
    <property type="entry name" value="SH3"/>
    <property type="match status" value="1"/>
</dbReference>
<dbReference type="SUPFAM" id="SSF49265">
    <property type="entry name" value="Fibronectin type III"/>
    <property type="match status" value="2"/>
</dbReference>
<dbReference type="PROSITE" id="PS50003">
    <property type="entry name" value="PH_DOMAIN"/>
    <property type="match status" value="1"/>
</dbReference>
<accession>T1K4T7</accession>
<dbReference type="eggNOG" id="KOG0032">
    <property type="taxonomic scope" value="Eukaryota"/>
</dbReference>
<feature type="domain" description="Ig-like" evidence="16">
    <location>
        <begin position="3692"/>
        <end position="3782"/>
    </location>
</feature>
<feature type="compositionally biased region" description="Low complexity" evidence="11">
    <location>
        <begin position="29"/>
        <end position="51"/>
    </location>
</feature>
<evidence type="ECO:0000259" key="13">
    <source>
        <dbReference type="PROSITE" id="PS50003"/>
    </source>
</evidence>
<dbReference type="SMART" id="SM00409">
    <property type="entry name" value="IG"/>
    <property type="match status" value="24"/>
</dbReference>
<comment type="similarity">
    <text evidence="2">Belongs to the protein kinase superfamily. CAMK Ser/Thr protein kinase family.</text>
</comment>
<dbReference type="CDD" id="cd00096">
    <property type="entry name" value="Ig"/>
    <property type="match status" value="1"/>
</dbReference>
<feature type="domain" description="Ig-like" evidence="16">
    <location>
        <begin position="1302"/>
        <end position="1388"/>
    </location>
</feature>
<dbReference type="Gene3D" id="3.30.200.20">
    <property type="entry name" value="Phosphorylase Kinase, domain 1"/>
    <property type="match status" value="1"/>
</dbReference>
<proteinExistence type="inferred from homology"/>
<dbReference type="SMART" id="SM00408">
    <property type="entry name" value="IGc2"/>
    <property type="match status" value="23"/>
</dbReference>
<feature type="domain" description="DH" evidence="14">
    <location>
        <begin position="408"/>
        <end position="586"/>
    </location>
</feature>
<feature type="domain" description="Ig-like" evidence="16">
    <location>
        <begin position="804"/>
        <end position="892"/>
    </location>
</feature>
<dbReference type="SUPFAM" id="SSF56112">
    <property type="entry name" value="Protein kinase-like (PK-like)"/>
    <property type="match status" value="2"/>
</dbReference>
<keyword evidence="5" id="KW-0677">Repeat</keyword>
<dbReference type="GO" id="GO:0004672">
    <property type="term" value="F:protein kinase activity"/>
    <property type="evidence" value="ECO:0007669"/>
    <property type="project" value="InterPro"/>
</dbReference>
<evidence type="ECO:0000259" key="16">
    <source>
        <dbReference type="PROSITE" id="PS50835"/>
    </source>
</evidence>
<dbReference type="PROSITE" id="PS50853">
    <property type="entry name" value="FN3"/>
    <property type="match status" value="2"/>
</dbReference>
<feature type="domain" description="Ig-like" evidence="16">
    <location>
        <begin position="2267"/>
        <end position="2356"/>
    </location>
</feature>
<dbReference type="PROSITE" id="PS50002">
    <property type="entry name" value="SH3"/>
    <property type="match status" value="1"/>
</dbReference>
<dbReference type="Gene3D" id="1.10.510.10">
    <property type="entry name" value="Transferase(Phosphotransferase) domain 1"/>
    <property type="match status" value="2"/>
</dbReference>
<keyword evidence="7" id="KW-0067">ATP-binding</keyword>
<feature type="domain" description="Ig-like" evidence="16">
    <location>
        <begin position="2566"/>
        <end position="2656"/>
    </location>
</feature>
<evidence type="ECO:0000256" key="1">
    <source>
        <dbReference type="ARBA" id="ARBA00004161"/>
    </source>
</evidence>
<dbReference type="PROSITE" id="PS50010">
    <property type="entry name" value="DH_2"/>
    <property type="match status" value="1"/>
</dbReference>
<dbReference type="GO" id="GO:0005085">
    <property type="term" value="F:guanyl-nucleotide exchange factor activity"/>
    <property type="evidence" value="ECO:0007669"/>
    <property type="project" value="InterPro"/>
</dbReference>
<feature type="compositionally biased region" description="Low complexity" evidence="11">
    <location>
        <begin position="196"/>
        <end position="210"/>
    </location>
</feature>
<evidence type="ECO:0000256" key="7">
    <source>
        <dbReference type="ARBA" id="ARBA00022840"/>
    </source>
</evidence>
<dbReference type="GO" id="GO:0030154">
    <property type="term" value="P:cell differentiation"/>
    <property type="evidence" value="ECO:0007669"/>
    <property type="project" value="UniProtKB-ARBA"/>
</dbReference>
<dbReference type="CDD" id="cd00160">
    <property type="entry name" value="RhoGEF"/>
    <property type="match status" value="1"/>
</dbReference>
<protein>
    <recommendedName>
        <fullName evidence="20">Obscurin</fullName>
    </recommendedName>
</protein>
<feature type="domain" description="Ig-like" evidence="16">
    <location>
        <begin position="1115"/>
        <end position="1204"/>
    </location>
</feature>
<feature type="domain" description="Ig-like" evidence="16">
    <location>
        <begin position="916"/>
        <end position="1007"/>
    </location>
</feature>
<feature type="domain" description="Protein kinase" evidence="15">
    <location>
        <begin position="3213"/>
        <end position="3466"/>
    </location>
</feature>
<feature type="compositionally biased region" description="Low complexity" evidence="11">
    <location>
        <begin position="1"/>
        <end position="20"/>
    </location>
</feature>
<feature type="domain" description="Ig-like" evidence="16">
    <location>
        <begin position="2998"/>
        <end position="3077"/>
    </location>
</feature>
<dbReference type="eggNOG" id="KOG0689">
    <property type="taxonomic scope" value="Eukaryota"/>
</dbReference>
<dbReference type="InterPro" id="IPR003599">
    <property type="entry name" value="Ig_sub"/>
</dbReference>
<dbReference type="HOGENOM" id="CLU_000052_1_0_1"/>
<evidence type="ECO:0000259" key="17">
    <source>
        <dbReference type="PROSITE" id="PS50853"/>
    </source>
</evidence>
<dbReference type="eggNOG" id="KOG4475">
    <property type="taxonomic scope" value="Eukaryota"/>
</dbReference>
<dbReference type="FunFam" id="2.60.40.10:FF:000022">
    <property type="entry name" value="Cardiac titin"/>
    <property type="match status" value="1"/>
</dbReference>
<dbReference type="GO" id="GO:0060298">
    <property type="term" value="P:positive regulation of sarcomere organization"/>
    <property type="evidence" value="ECO:0007669"/>
    <property type="project" value="UniProtKB-ARBA"/>
</dbReference>
<evidence type="ECO:0000256" key="5">
    <source>
        <dbReference type="ARBA" id="ARBA00022737"/>
    </source>
</evidence>
<dbReference type="eggNOG" id="KOG0613">
    <property type="taxonomic scope" value="Eukaryota"/>
</dbReference>
<feature type="region of interest" description="Disordered" evidence="11">
    <location>
        <begin position="886"/>
        <end position="915"/>
    </location>
</feature>
<dbReference type="InterPro" id="IPR055251">
    <property type="entry name" value="SOS1_NGEF_PH"/>
</dbReference>
<dbReference type="GO" id="GO:0005524">
    <property type="term" value="F:ATP binding"/>
    <property type="evidence" value="ECO:0007669"/>
    <property type="project" value="UniProtKB-KW"/>
</dbReference>
<dbReference type="Gene3D" id="2.30.30.40">
    <property type="entry name" value="SH3 Domains"/>
    <property type="match status" value="1"/>
</dbReference>
<evidence type="ECO:0000256" key="11">
    <source>
        <dbReference type="SAM" id="MobiDB-lite"/>
    </source>
</evidence>
<feature type="domain" description="Ig-like" evidence="16">
    <location>
        <begin position="1880"/>
        <end position="2062"/>
    </location>
</feature>
<dbReference type="InterPro" id="IPR013098">
    <property type="entry name" value="Ig_I-set"/>
</dbReference>
<keyword evidence="19" id="KW-1185">Reference proteome</keyword>
<feature type="domain" description="Ig-like" evidence="16">
    <location>
        <begin position="1032"/>
        <end position="1100"/>
    </location>
</feature>
<dbReference type="FunFam" id="2.60.40.10:FF:000145">
    <property type="entry name" value="Myosin light chain kinase, smooth muscle"/>
    <property type="match status" value="1"/>
</dbReference>
<dbReference type="InterPro" id="IPR013783">
    <property type="entry name" value="Ig-like_fold"/>
</dbReference>
<dbReference type="FunFam" id="2.60.40.10:FF:000032">
    <property type="entry name" value="palladin isoform X1"/>
    <property type="match status" value="2"/>
</dbReference>
<dbReference type="InterPro" id="IPR036028">
    <property type="entry name" value="SH3-like_dom_sf"/>
</dbReference>
<feature type="domain" description="Fibronectin type-III" evidence="17">
    <location>
        <begin position="3789"/>
        <end position="3883"/>
    </location>
</feature>
<dbReference type="InterPro" id="IPR001452">
    <property type="entry name" value="SH3_domain"/>
</dbReference>
<sequence length="4237" mass="472701">MSYSRSSYRATSTSYRLSSEGGSGGGDEGFTSSYKSTSRTGTGTGAASGSRLTRLDSDDVGLSSTRRNIRPREDSFESTASSRISGRLYDRKDSNDEFSASKRISSRAGSRSEESGGYTRKYSRGLSGDLDVGAGESYLSTRKTSRSHGIEDSSSDYVISKKSARDYGEESSTTTRKYSSRIYALDDDLDIGGGAMSTTASRSTRLSTSRMSEDENYGITKRGFSRLGSTDDDGLTSGLTVGGSRFKRSESQESSSLLNRQSSNVSEDGSFKSSSLKRSLDKVDSYKSYKISATDEDRPVSPNLRLKSRSSTINEENVYVAVLDYSPPKSAQDEIELKEGQEVIVLNKDKPHKWKVQTKPCKQNRISEEGFVPSCYLEQKTPYDPSQPVIDDEPLEEVDPKIEEAKRKRKNVLKELVETEEDFNRDMQFIANTYLKHMDSSIMPKELRDQKSQLFGCFKEIADFHNDVLMKGIQYYAAEDPSKVGNTFLRLERDFDQHVRYCQDLNTAQTLLESGPLKDYFDNYSSKIKDDKRLADHLKLPVQRINDYQLLLKELIKYSSRLGEDSGDLCKALELMQVIPQRGTDLQFINNMIGYKGNLHKSGRLLKHDWFQVIQSETTDPVERYVFLFTRQLIVTDVVNLAKDRQGYIVKSITKLEDINFEDVDDLTLNVQHKDPGVKGFPFKLVAKTPEIIKSWKQEIQDVRKLTIEELADIPEPEITEVTDVEDLKVDDISVKGTATSPEPSSEVSTIRQLSESVATSDIDTKLGVAEDLHTNDGSNTVITESLRSGSITDIEACDLDAKPVFRQPLKPVTQNVGEKAVLECQVKSALPLNVTWLKDNSRLKESENVQSIAYSDKFILTIDGVTNEDSGLYTVIASNEKGKTSSSAALNVKQDPLKPDSRPTTPGGSVLPHPPKFKVKLADTELLEGTTVRFEMIVRGMPLPQVTFFKDDKPLETNDRVRIIYENKEVFELFIDHVKPEDAGLYKAFAINSLGEDSTSGRVTISKHKDVFKGLEDDHSLAEPESDVSRADSRPRTPAFRWFKDGQEFEASERFQCTFDDEEDTIALIFQHVTPDDAGLYTCVASTSSGKISCSAELSVQGEVRKLLREPEKPAIKVPLSDVEVNEGASAMLEAKITGYPKPKITWMKDDVEIKIDERYKFLYEDEESYTLVIKGVRRDDASKYRLKASNDLGEVETQGLLTVNSAPKVKRELKDQAVMADVPMKLDVVVEGTPAPVAKWLKDGQPIKADDRIKMIDQEESHSLVITPVKLEDAGNYTCVVSNSCGQQTTQSVVTVNSPPKFQLGLKDTEAKEGDTIEFKAKILGNPEPEVTLLKDGKKLDRQISIEKESEVYRFKIRQATLEDSGVYRCVASNQYGQETSEGSLTIVKKPTFDKRLEDVECKEGDTNIDLKVKISGSPRPKVRWLFEEEEISRSSKRTEIIEEEDGVFILRIKEASLETAGKYTIIATNSEGEVRSSGIVDVKKDDTKSTQKPSFGQKLKDLEALETDLDVTFKASINEPDKTKVTSIRWYLDDIEITESDRRFKIVSDEPVGTYRLIIKRPDESIEGRYKLTVENPYGYDETSASFTILREPKFLKKLRDKDIDVNDKLTLTVKVDGVPEPKLTWFKDDQEVTKISDKVVLGKIDDAYSLVIDSAQSVDEGVYKCTAVNKVGQDSTSARITILSPPQFTKGLSDASASVGSDLILEVQVTGADKVEWYKDGLKMCEATPEADGITYKLPLKPVKMDDAGDYKAVARNAFGRVDSGTGHLTVIGETREAPKFIKPLADATVDAGCDVTFTVKVVGSPKPKITWLINDKEITKSERIISKELDDNTYTLTIKDAQLGDQAVYSVSAVNDSGEAQDQASLAVKVAVEKPKIAGLKDIEVDRGSSATLSCTITGSPKPEVTWFKDNKQLSSNDEFEIVTDSDTKYSIVVKKASETTQGTYIVKAKNSAGSSEADVKLTIIAEPPKFIKKLSDCSGSLGSEITLEAEVTGFPHPVVSWLKNGSELIESAEAFVAQIGTLNKLSLKGLKNSDEGTYTCKAENKAGEASSSAKVTIDKVNLVKGLPDNLNAKEGETLKLEAKLSGKPESQPIKWLKDGKEIPSDGRFQTKVLPDGTVTLTINDARPEDSGVYQLVAGEGPNEINSQSKVAVTPTEIKKPDTEPKFIEDLHDARTKEGSPLKMEAKVSGSPKPEITWFKDEEPISPSPHYGFISEPDGTIGLMIDHCTLDDSGDYKAVAANSAGESTTSARITVEKPSSKPSFSGELIPVEIVEGQPLILNAKVDGHPVPSVKWLKDGEEIKPDSRISLTQNPDGTVTLAINKASPDDEGKYTVAAANDEGRVRSSAPVTVRRLSRSLSKPSFDEPLKPTTLKSGEPATISVAVSGEPTPEVKWLKDGQEIEPDGRHHFVEKPPNTKSLIIDDVKPEDAGNYSVVAGNNQGEDKTSAPIKVNQSPRFVKPLDGSIEAVDGFPIKLEVKTEGEPKPELTWYKDGKSIIPDGDRLRIINEPDGVSSLIIAKTLPSDKGHYSCSATNPLGSNKTEGDVDVSPIKKSDEAESMPRLIKSLSDCEADEGKSMKFEAIVDGNPITEIKWFRNGEPLISGSNVVPYFDGKHVGLEIRNCGPLDQGEYEVKIMNRLGQVSSKSQGIVKSRGPPKFTQKLSDSTFGTKSPISLSCRVTGNPEPDISWYLNGNLIEPGLKYQMKRDSGLLNLTINNPSASDAGVIECRANNLLGSDSTRCSIKISDRSSKEEPAAFIKRFNDYECVEGQSAKFTACIVGNPKPELKWFKDGIDFEPTSRHLIDVESNGIVRLTIRNIEPSDVGEYKLFISNSHGNDSSSAKLSLDNMDKKYRRRSMDVGKELSKRSGLPSALLDKPRILRMWDTGISLGWKPAIPSYSGIPVTYTLDWCKHPYNDSDWKPYRTGMRDNRCDIPCLEPGQDYSFRVRVENKHGISDPSPVLTAFRSKLLTPHDARPKDYEIERPPMDKTACPPRWLRKEDEEMYGIRGRPVTIEFWVYGYPEPEIKWFFNDIEIQIGSGNYDVMKDRNGKVCLFINRMTERAVGTYSCHAKNEHGDAWKKIKLLEAEPPSFTLRLKETTGMAYKSIRLECKVTGLPMPTLKWFKDWLPISDSDRTKILWEDSENKSTMFISSAISRDAGLYSVTATNIVGSASCSANLAIEDDEIIFNWANYIPRVIRPRKKALEDYYDLGDELGRGTQGVTYHAVERASGNNYAIKMMHGKEDVKPFMDRELDMMNQFFHPRLIRLWDAFDHKESLALITDLCGGGELLEAIVGRGSLTEKEVANYIRQVLEGLNHMHGRDIGHFGLTIGDILLERIGGEDLKVGDFSLSRRLIPGKSYILEYGHPEFVAPEIVNKQPISLAADLWSVGVLTYILLTGISPFLGDNDRETLSRLKEGKISFSHEAFIHVSEDAKDFLSKLLIIDPTKRMDVKKALEHRWISGDSIKHREDKLPCIESLSDYLKRWRSWYKNASCRKYFRRNPLEYCFTHPSKMIYPPDEPYKQPETPTIEHKPKFKPGEVDDSVSPRPGYESANFTSESQYQSGPDTYLLPHRDVDFPLRIREYLRVGASRSPSLANNLRSAHWGDTNLGIGQRPSPQVAVRERRKFVEVMDEEIEDERKGLDTRTVPMRLQHEIGTHSYAYGQVHQLKQEAALHLGRDVSLRMTPPFFREKIKDVVVTEGSIGLFSCFAVGEPKPTYTWFRNDGIMIESHRISVKQLSSGRVELTINPVHAYDVGCYKVVARNEHGAVFCRARLRIGTPPEKPDPPEVRDTSSTEAYLVWSQPKGLGNSWITCYSLEYSKHTSNEWNLLGDKLSQEFYLVRDLDPGTNYVFRVKAKNKFGWSEISNESEPATTAPSGSDVRISIPRSFKEKMLIGEVGEAKWEEPIAPDLDYSREKAPIEMKQGVEYNSLYHTSSDIIARGHFSAIIKGACKETEKPLALKICLVENQASSGIMNEYEMLKSLCHERIVNLHSATCGSDLIALGMERLSGVDILTYLSQSTVYSEDCVTRIIQQVLDGIEYLHFRGICILELQPDNVVLINNRFPNVKLIDFANARHVPPNGTKVTIKGSPEYLAPEIIKREEVSTATDIWCVGILAYILLSGASPFKGETEEETIENVSYVRYHFDHLYKEVTQEAIRFLMLVFKRSPTKRPTIEECSDHKWLMPNEYAVRKRESTLFSSNKLAQFTENFHSDKSCSTPDKLLKMLGLS</sequence>
<feature type="domain" description="Ig-like" evidence="16">
    <location>
        <begin position="1209"/>
        <end position="1297"/>
    </location>
</feature>
<dbReference type="SMART" id="SM00325">
    <property type="entry name" value="RhoGEF"/>
    <property type="match status" value="1"/>
</dbReference>
<evidence type="ECO:0000259" key="15">
    <source>
        <dbReference type="PROSITE" id="PS50011"/>
    </source>
</evidence>
<feature type="domain" description="Ig-like" evidence="16">
    <location>
        <begin position="1596"/>
        <end position="1685"/>
    </location>
</feature>
<reference evidence="19" key="1">
    <citation type="submission" date="2011-08" db="EMBL/GenBank/DDBJ databases">
        <authorList>
            <person name="Rombauts S."/>
        </authorList>
    </citation>
    <scope>NUCLEOTIDE SEQUENCE</scope>
    <source>
        <strain evidence="19">London</strain>
    </source>
</reference>
<dbReference type="SMART" id="SM00060">
    <property type="entry name" value="FN3"/>
    <property type="match status" value="2"/>
</dbReference>
<evidence type="ECO:0000256" key="2">
    <source>
        <dbReference type="ARBA" id="ARBA00006692"/>
    </source>
</evidence>
<evidence type="ECO:0000259" key="12">
    <source>
        <dbReference type="PROSITE" id="PS50002"/>
    </source>
</evidence>
<keyword evidence="4" id="KW-0963">Cytoplasm</keyword>
<keyword evidence="3 10" id="KW-0728">SH3 domain</keyword>
<evidence type="ECO:0000256" key="8">
    <source>
        <dbReference type="ARBA" id="ARBA00023157"/>
    </source>
</evidence>
<feature type="domain" description="Ig-like" evidence="16">
    <location>
        <begin position="1393"/>
        <end position="1484"/>
    </location>
</feature>
<feature type="domain" description="Protein kinase" evidence="15">
    <location>
        <begin position="3939"/>
        <end position="4191"/>
    </location>
</feature>
<dbReference type="InterPro" id="IPR003598">
    <property type="entry name" value="Ig_sub2"/>
</dbReference>
<dbReference type="SUPFAM" id="SSF50729">
    <property type="entry name" value="PH domain-like"/>
    <property type="match status" value="1"/>
</dbReference>
<dbReference type="SUPFAM" id="SSF48065">
    <property type="entry name" value="DBL homology domain (DH-domain)"/>
    <property type="match status" value="1"/>
</dbReference>
<dbReference type="InterPro" id="IPR036116">
    <property type="entry name" value="FN3_sf"/>
</dbReference>
<dbReference type="CDD" id="cd00063">
    <property type="entry name" value="FN3"/>
    <property type="match status" value="2"/>
</dbReference>
<dbReference type="PROSITE" id="PS50835">
    <property type="entry name" value="IG_LIKE"/>
    <property type="match status" value="21"/>
</dbReference>
<organism evidence="18 19">
    <name type="scientific">Tetranychus urticae</name>
    <name type="common">Two-spotted spider mite</name>
    <dbReference type="NCBI Taxonomy" id="32264"/>
    <lineage>
        <taxon>Eukaryota</taxon>
        <taxon>Metazoa</taxon>
        <taxon>Ecdysozoa</taxon>
        <taxon>Arthropoda</taxon>
        <taxon>Chelicerata</taxon>
        <taxon>Arachnida</taxon>
        <taxon>Acari</taxon>
        <taxon>Acariformes</taxon>
        <taxon>Trombidiformes</taxon>
        <taxon>Prostigmata</taxon>
        <taxon>Eleutherengona</taxon>
        <taxon>Raphignathae</taxon>
        <taxon>Tetranychoidea</taxon>
        <taxon>Tetranychidae</taxon>
        <taxon>Tetranychus</taxon>
    </lineage>
</organism>
<feature type="domain" description="Ig-like" evidence="16">
    <location>
        <begin position="1783"/>
        <end position="1872"/>
    </location>
</feature>
<dbReference type="PANTHER" id="PTHR47633">
    <property type="entry name" value="IMMUNOGLOBULIN"/>
    <property type="match status" value="1"/>
</dbReference>
<feature type="region of interest" description="Disordered" evidence="11">
    <location>
        <begin position="1"/>
        <end position="276"/>
    </location>
</feature>
<dbReference type="FunFam" id="1.20.900.10:FF:000033">
    <property type="entry name" value="Muscle M-line assembly protein unc-89-like Protein"/>
    <property type="match status" value="1"/>
</dbReference>
<dbReference type="GO" id="GO:0009653">
    <property type="term" value="P:anatomical structure morphogenesis"/>
    <property type="evidence" value="ECO:0007669"/>
    <property type="project" value="UniProtKB-ARBA"/>
</dbReference>
<dbReference type="InterPro" id="IPR001849">
    <property type="entry name" value="PH_domain"/>
</dbReference>
<feature type="compositionally biased region" description="Polar residues" evidence="11">
    <location>
        <begin position="3559"/>
        <end position="3571"/>
    </location>
</feature>
<dbReference type="PROSITE" id="PS50011">
    <property type="entry name" value="PROTEIN_KINASE_DOM"/>
    <property type="match status" value="2"/>
</dbReference>
<evidence type="ECO:0008006" key="20">
    <source>
        <dbReference type="Google" id="ProtNLM"/>
    </source>
</evidence>
<dbReference type="Proteomes" id="UP000015104">
    <property type="component" value="Unassembled WGS sequence"/>
</dbReference>
<evidence type="ECO:0000256" key="10">
    <source>
        <dbReference type="PROSITE-ProRule" id="PRU00192"/>
    </source>
</evidence>
<dbReference type="Pfam" id="PF22697">
    <property type="entry name" value="SOS1_NGEF_PH"/>
    <property type="match status" value="1"/>
</dbReference>
<feature type="domain" description="Ig-like" evidence="16">
    <location>
        <begin position="2759"/>
        <end position="2849"/>
    </location>
</feature>
<dbReference type="Gene3D" id="1.20.900.10">
    <property type="entry name" value="Dbl homology (DH) domain"/>
    <property type="match status" value="1"/>
</dbReference>
<reference evidence="18" key="2">
    <citation type="submission" date="2015-06" db="UniProtKB">
        <authorList>
            <consortium name="EnsemblMetazoa"/>
        </authorList>
    </citation>
    <scope>IDENTIFICATION</scope>
</reference>
<dbReference type="InterPro" id="IPR011009">
    <property type="entry name" value="Kinase-like_dom_sf"/>
</dbReference>
<dbReference type="FunFam" id="2.60.40.10:FF:000612">
    <property type="entry name" value="palladin isoform X1"/>
    <property type="match status" value="1"/>
</dbReference>
<feature type="domain" description="Fibronectin type-III" evidence="17">
    <location>
        <begin position="2878"/>
        <end position="2978"/>
    </location>
</feature>
<dbReference type="Gene3D" id="2.60.40.10">
    <property type="entry name" value="Immunoglobulins"/>
    <property type="match status" value="26"/>
</dbReference>
<dbReference type="FunFam" id="2.60.40.10:FF:000345">
    <property type="entry name" value="Muscle M-line assembly protein unc-89"/>
    <property type="match status" value="8"/>
</dbReference>
<dbReference type="GO" id="GO:0040017">
    <property type="term" value="P:positive regulation of locomotion"/>
    <property type="evidence" value="ECO:0007669"/>
    <property type="project" value="UniProtKB-ARBA"/>
</dbReference>
<feature type="domain" description="Ig-like" evidence="16">
    <location>
        <begin position="3094"/>
        <end position="3184"/>
    </location>
</feature>
<evidence type="ECO:0000256" key="6">
    <source>
        <dbReference type="ARBA" id="ARBA00022741"/>
    </source>
</evidence>
<comment type="subcellular location">
    <subcellularLocation>
        <location evidence="1">Cytoplasm</location>
        <location evidence="1">Myofibril</location>
        <location evidence="1">Sarcomere</location>
        <location evidence="1">A band</location>
    </subcellularLocation>
</comment>
<dbReference type="InterPro" id="IPR000719">
    <property type="entry name" value="Prot_kinase_dom"/>
</dbReference>
<feature type="domain" description="Ig-like" evidence="16">
    <location>
        <begin position="2461"/>
        <end position="2554"/>
    </location>
</feature>
<feature type="compositionally biased region" description="Polar residues" evidence="11">
    <location>
        <begin position="252"/>
        <end position="276"/>
    </location>
</feature>
<name>T1K4T7_TETUR</name>
<feature type="domain" description="Ig-like" evidence="16">
    <location>
        <begin position="2170"/>
        <end position="2259"/>
    </location>
</feature>
<feature type="domain" description="Ig-like" evidence="16">
    <location>
        <begin position="2661"/>
        <end position="2751"/>
    </location>
</feature>
<evidence type="ECO:0000313" key="18">
    <source>
        <dbReference type="EnsemblMetazoa" id="tetur05g03810.1"/>
    </source>
</evidence>
<dbReference type="FunFam" id="2.60.40.10:FF:000107">
    <property type="entry name" value="Myosin, light chain kinase a"/>
    <property type="match status" value="5"/>
</dbReference>
<feature type="domain" description="SH3" evidence="12">
    <location>
        <begin position="314"/>
        <end position="382"/>
    </location>
</feature>
<dbReference type="Pfam" id="PF07679">
    <property type="entry name" value="I-set"/>
    <property type="match status" value="24"/>
</dbReference>
<keyword evidence="8" id="KW-1015">Disulfide bond</keyword>
<dbReference type="InterPro" id="IPR036179">
    <property type="entry name" value="Ig-like_dom_sf"/>
</dbReference>
<dbReference type="STRING" id="32264.T1K4T7"/>